<dbReference type="InterPro" id="IPR001633">
    <property type="entry name" value="EAL_dom"/>
</dbReference>
<evidence type="ECO:0000313" key="5">
    <source>
        <dbReference type="EMBL" id="TBW58498.1"/>
    </source>
</evidence>
<dbReference type="PROSITE" id="PS50885">
    <property type="entry name" value="HAMP"/>
    <property type="match status" value="1"/>
</dbReference>
<dbReference type="SUPFAM" id="SSF55073">
    <property type="entry name" value="Nucleotide cyclase"/>
    <property type="match status" value="1"/>
</dbReference>
<feature type="transmembrane region" description="Helical" evidence="1">
    <location>
        <begin position="162"/>
        <end position="181"/>
    </location>
</feature>
<dbReference type="InterPro" id="IPR003660">
    <property type="entry name" value="HAMP_dom"/>
</dbReference>
<dbReference type="InterPro" id="IPR050706">
    <property type="entry name" value="Cyclic-di-GMP_PDE-like"/>
</dbReference>
<dbReference type="EMBL" id="SJDL01000004">
    <property type="protein sequence ID" value="TBW58498.1"/>
    <property type="molecule type" value="Genomic_DNA"/>
</dbReference>
<dbReference type="RefSeq" id="WP_131479180.1">
    <property type="nucleotide sequence ID" value="NZ_SJDL01000004.1"/>
</dbReference>
<dbReference type="SUPFAM" id="SSF158472">
    <property type="entry name" value="HAMP domain-like"/>
    <property type="match status" value="1"/>
</dbReference>
<reference evidence="5 6" key="1">
    <citation type="submission" date="2019-02" db="EMBL/GenBank/DDBJ databases">
        <title>Marinobacter halodurans sp. nov., a marine bacterium isolated from sea tidal flat.</title>
        <authorList>
            <person name="Yoo Y."/>
            <person name="Lee D.W."/>
            <person name="Kim B.S."/>
            <person name="Kim J.-J."/>
        </authorList>
    </citation>
    <scope>NUCLEOTIDE SEQUENCE [LARGE SCALE GENOMIC DNA]</scope>
    <source>
        <strain evidence="5 6">YJ-S3-2</strain>
    </source>
</reference>
<evidence type="ECO:0000259" key="2">
    <source>
        <dbReference type="PROSITE" id="PS50883"/>
    </source>
</evidence>
<evidence type="ECO:0000259" key="4">
    <source>
        <dbReference type="PROSITE" id="PS50887"/>
    </source>
</evidence>
<evidence type="ECO:0000313" key="6">
    <source>
        <dbReference type="Proteomes" id="UP000313645"/>
    </source>
</evidence>
<dbReference type="PANTHER" id="PTHR33121:SF32">
    <property type="entry name" value="RNASE E SPECIFICITY FACTOR CSRD"/>
    <property type="match status" value="1"/>
</dbReference>
<accession>A0ABY1ZPH2</accession>
<dbReference type="Pfam" id="PF00563">
    <property type="entry name" value="EAL"/>
    <property type="match status" value="1"/>
</dbReference>
<keyword evidence="6" id="KW-1185">Reference proteome</keyword>
<dbReference type="Gene3D" id="6.10.340.10">
    <property type="match status" value="1"/>
</dbReference>
<dbReference type="CDD" id="cd01948">
    <property type="entry name" value="EAL"/>
    <property type="match status" value="1"/>
</dbReference>
<dbReference type="SMART" id="SM00304">
    <property type="entry name" value="HAMP"/>
    <property type="match status" value="1"/>
</dbReference>
<dbReference type="InterPro" id="IPR000160">
    <property type="entry name" value="GGDEF_dom"/>
</dbReference>
<dbReference type="InterPro" id="IPR029787">
    <property type="entry name" value="Nucleotide_cyclase"/>
</dbReference>
<keyword evidence="1" id="KW-0472">Membrane</keyword>
<dbReference type="Gene3D" id="6.20.270.20">
    <property type="entry name" value="LapD/MoxY periplasmic domain"/>
    <property type="match status" value="1"/>
</dbReference>
<keyword evidence="1" id="KW-0812">Transmembrane</keyword>
<dbReference type="PANTHER" id="PTHR33121">
    <property type="entry name" value="CYCLIC DI-GMP PHOSPHODIESTERASE PDEF"/>
    <property type="match status" value="1"/>
</dbReference>
<dbReference type="Pfam" id="PF16448">
    <property type="entry name" value="LapD_MoxY_N"/>
    <property type="match status" value="1"/>
</dbReference>
<dbReference type="SMART" id="SM00267">
    <property type="entry name" value="GGDEF"/>
    <property type="match status" value="1"/>
</dbReference>
<organism evidence="5 6">
    <name type="scientific">Marinobacter halodurans</name>
    <dbReference type="NCBI Taxonomy" id="2528979"/>
    <lineage>
        <taxon>Bacteria</taxon>
        <taxon>Pseudomonadati</taxon>
        <taxon>Pseudomonadota</taxon>
        <taxon>Gammaproteobacteria</taxon>
        <taxon>Pseudomonadales</taxon>
        <taxon>Marinobacteraceae</taxon>
        <taxon>Marinobacter</taxon>
    </lineage>
</organism>
<sequence length="660" mass="73584">MRKTRRGIISLQLLLLLFTGSLILLLMVASLLAGMIGFRGYIVEQLEGHAHDGAVAVGLSLSNAIDGRDAVAASSLIDATFDSGRYLVIRYRNTAAGFDIERRDSLRTPGVPGWFVSLVDLPIERFAQRAEVVRGWKRLGFVEVVSHPGQGYRDLWRMARQMALRALLIGAVALLILFLILRRVLRPLVGLERQAEAIRNRDFRSRAPEAGTRELARVTSAMNQMTHDLGALFEGQAKLIQHLRRMSNEDRLTGLASRSAFEQRVSVAVESRDSRRQGVLVLLQLADFGRSNQLDGREAADNILLAVAERIQAFVREHPSSFAGRRNGAEFALFLPGAAPVDAEFWVRRLLADLDGIYADRSGGRDVAVHAGLAATNGHPGGTRELLAACDEALRQAQMSRESDCKLFDTTQSAQHSVEQWREHLQSSLEAERIRLVYQPMLRTVDQSVHHYHVLSRIEVNGEWVAAGIFLPMAERFSMMARLDRIVFRRVLDLLRQYPLQSFSLTLGSSSIADAGFRDWLAQILPEEGAAVLARLWVYLPEDAVHHHRADVGNCVKLLRRHDVRVLVDHFGVGGVPFSYLRNLPFQALRIDHSFIRNIDTHPDNRFYLESIVPIAHSRGVEVFVAGVETAAEWHLVSVLGVDGGIGYHLARPGDRLPPA</sequence>
<dbReference type="InterPro" id="IPR035919">
    <property type="entry name" value="EAL_sf"/>
</dbReference>
<dbReference type="NCBIfam" id="TIGR00254">
    <property type="entry name" value="GGDEF"/>
    <property type="match status" value="1"/>
</dbReference>
<feature type="domain" description="EAL" evidence="2">
    <location>
        <begin position="418"/>
        <end position="660"/>
    </location>
</feature>
<dbReference type="Pfam" id="PF00990">
    <property type="entry name" value="GGDEF"/>
    <property type="match status" value="1"/>
</dbReference>
<dbReference type="InterPro" id="IPR042461">
    <property type="entry name" value="LapD_MoxY_peri_C"/>
</dbReference>
<dbReference type="Pfam" id="PF00672">
    <property type="entry name" value="HAMP"/>
    <property type="match status" value="1"/>
</dbReference>
<keyword evidence="1" id="KW-1133">Transmembrane helix</keyword>
<dbReference type="Gene3D" id="3.30.70.270">
    <property type="match status" value="1"/>
</dbReference>
<comment type="caution">
    <text evidence="5">The sequence shown here is derived from an EMBL/GenBank/DDBJ whole genome shotgun (WGS) entry which is preliminary data.</text>
</comment>
<proteinExistence type="predicted"/>
<dbReference type="Proteomes" id="UP000313645">
    <property type="component" value="Unassembled WGS sequence"/>
</dbReference>
<feature type="domain" description="HAMP" evidence="3">
    <location>
        <begin position="182"/>
        <end position="234"/>
    </location>
</feature>
<gene>
    <name evidence="5" type="ORF">EZI54_03700</name>
</gene>
<dbReference type="SUPFAM" id="SSF141868">
    <property type="entry name" value="EAL domain-like"/>
    <property type="match status" value="1"/>
</dbReference>
<dbReference type="PROSITE" id="PS50883">
    <property type="entry name" value="EAL"/>
    <property type="match status" value="1"/>
</dbReference>
<dbReference type="SMART" id="SM00052">
    <property type="entry name" value="EAL"/>
    <property type="match status" value="1"/>
</dbReference>
<protein>
    <submittedName>
        <fullName evidence="5">EAL domain-containing protein</fullName>
    </submittedName>
</protein>
<evidence type="ECO:0000256" key="1">
    <source>
        <dbReference type="SAM" id="Phobius"/>
    </source>
</evidence>
<dbReference type="InterPro" id="IPR032244">
    <property type="entry name" value="LapD_MoxY_N"/>
</dbReference>
<dbReference type="CDD" id="cd01949">
    <property type="entry name" value="GGDEF"/>
    <property type="match status" value="1"/>
</dbReference>
<name>A0ABY1ZPH2_9GAMM</name>
<dbReference type="CDD" id="cd06225">
    <property type="entry name" value="HAMP"/>
    <property type="match status" value="1"/>
</dbReference>
<dbReference type="Gene3D" id="3.30.110.200">
    <property type="match status" value="1"/>
</dbReference>
<dbReference type="InterPro" id="IPR043128">
    <property type="entry name" value="Rev_trsase/Diguanyl_cyclase"/>
</dbReference>
<feature type="domain" description="GGDEF" evidence="4">
    <location>
        <begin position="276"/>
        <end position="410"/>
    </location>
</feature>
<evidence type="ECO:0000259" key="3">
    <source>
        <dbReference type="PROSITE" id="PS50885"/>
    </source>
</evidence>
<dbReference type="Gene3D" id="3.20.20.450">
    <property type="entry name" value="EAL domain"/>
    <property type="match status" value="1"/>
</dbReference>
<dbReference type="PROSITE" id="PS50887">
    <property type="entry name" value="GGDEF"/>
    <property type="match status" value="1"/>
</dbReference>